<evidence type="ECO:0000256" key="1">
    <source>
        <dbReference type="SAM" id="MobiDB-lite"/>
    </source>
</evidence>
<dbReference type="GeneID" id="94547637"/>
<dbReference type="EMBL" id="SLXB01000009">
    <property type="protein sequence ID" value="TCO92571.1"/>
    <property type="molecule type" value="Genomic_DNA"/>
</dbReference>
<evidence type="ECO:0000313" key="3">
    <source>
        <dbReference type="Proteomes" id="UP000295600"/>
    </source>
</evidence>
<accession>A0A2R3MPV6</accession>
<gene>
    <name evidence="2" type="ORF">EV202_10923</name>
</gene>
<dbReference type="AlphaFoldDB" id="A0A2R3MPV6"/>
<sequence>MGYTSRDFMDAERDNTGRIILYREGLFRKAYECSAYALCTQVHPLKTTKRFLKVVGGEMVSVGFPQSGDAKFIGGLERVEETEERLVLKAPARIDPQGFEAWKKALPLQPPRAAPKTPAPVPAPKEGGSDGGERKEGEATAVMPAERVVAERLRLFDLAGRTPMECMLFVAELKKRLAEG</sequence>
<feature type="region of interest" description="Disordered" evidence="1">
    <location>
        <begin position="109"/>
        <end position="142"/>
    </location>
</feature>
<feature type="compositionally biased region" description="Pro residues" evidence="1">
    <location>
        <begin position="109"/>
        <end position="123"/>
    </location>
</feature>
<proteinExistence type="predicted"/>
<dbReference type="RefSeq" id="WP_106068720.1">
    <property type="nucleotide sequence ID" value="NZ_CP027234.1"/>
</dbReference>
<feature type="compositionally biased region" description="Basic and acidic residues" evidence="1">
    <location>
        <begin position="127"/>
        <end position="138"/>
    </location>
</feature>
<reference evidence="2 3" key="1">
    <citation type="submission" date="2019-03" db="EMBL/GenBank/DDBJ databases">
        <title>Genomic Encyclopedia of Type Strains, Phase IV (KMG-IV): sequencing the most valuable type-strain genomes for metagenomic binning, comparative biology and taxonomic classification.</title>
        <authorList>
            <person name="Goeker M."/>
        </authorList>
    </citation>
    <scope>NUCLEOTIDE SEQUENCE [LARGE SCALE GENOMIC DNA]</scope>
    <source>
        <strain evidence="2 3">DSM 23917</strain>
    </source>
</reference>
<dbReference type="KEGG" id="bhf:C3V43_04115"/>
<organism evidence="2 3">
    <name type="scientific">Prevotella heparinolytica</name>
    <dbReference type="NCBI Taxonomy" id="28113"/>
    <lineage>
        <taxon>Bacteria</taxon>
        <taxon>Pseudomonadati</taxon>
        <taxon>Bacteroidota</taxon>
        <taxon>Bacteroidia</taxon>
        <taxon>Bacteroidales</taxon>
        <taxon>Bacteroidaceae</taxon>
        <taxon>Bacteroides</taxon>
    </lineage>
</organism>
<protein>
    <submittedName>
        <fullName evidence="2">Uncharacterized protein</fullName>
    </submittedName>
</protein>
<name>A0A2R3MPV6_9BACE</name>
<evidence type="ECO:0000313" key="2">
    <source>
        <dbReference type="EMBL" id="TCO92571.1"/>
    </source>
</evidence>
<comment type="caution">
    <text evidence="2">The sequence shown here is derived from an EMBL/GenBank/DDBJ whole genome shotgun (WGS) entry which is preliminary data.</text>
</comment>
<dbReference type="Proteomes" id="UP000295600">
    <property type="component" value="Unassembled WGS sequence"/>
</dbReference>